<evidence type="ECO:0000256" key="5">
    <source>
        <dbReference type="ARBA" id="ARBA00022989"/>
    </source>
</evidence>
<evidence type="ECO:0000256" key="8">
    <source>
        <dbReference type="ARBA" id="ARBA00023180"/>
    </source>
</evidence>
<keyword evidence="8" id="KW-0325">Glycoprotein</keyword>
<comment type="subcellular location">
    <subcellularLocation>
        <location evidence="1">Cell membrane</location>
        <topology evidence="1">Multi-pass membrane protein</topology>
    </subcellularLocation>
</comment>
<evidence type="ECO:0000256" key="3">
    <source>
        <dbReference type="ARBA" id="ARBA00022475"/>
    </source>
</evidence>
<keyword evidence="5 9" id="KW-1133">Transmembrane helix</keyword>
<evidence type="ECO:0000256" key="1">
    <source>
        <dbReference type="ARBA" id="ARBA00004651"/>
    </source>
</evidence>
<dbReference type="GO" id="GO:0015276">
    <property type="term" value="F:ligand-gated monoatomic ion channel activity"/>
    <property type="evidence" value="ECO:0007669"/>
    <property type="project" value="InterPro"/>
</dbReference>
<keyword evidence="7 11" id="KW-0675">Receptor</keyword>
<keyword evidence="6 9" id="KW-0472">Membrane</keyword>
<sequence>MITNNSTYDHLINYLHREVDTTTKLTYYFAVHLFEWMNATAVYKPVNSYGYLKPDGTYDGIIGELMAGTSHFSVVMFFMTKERMNAVEYVVSPSRVSVIMLFRKPSLASVTNIYSLPFHIGVWLAVMSLTFVSSVALTGSTYWEDTVKNRPRNSLMKQFTQSVYETLGGIVFQQGTSVEPQSVSSRQVVLLSLMAFMFLHTAYSANVVALLQSATDISGPEGILNSPMEYGATDIIYNHHIFKNEHRPVHRALWLKKGLPQGDKFFSTVEEGIRRVREGMYAFHVEQTAGFDEVQRTFLEHEKCNLGYFSYVSFPMPHLGVSKVSQYKELLRIGAFLLKERGVQARSSNRLVAPPPKCAAGTAFFTAVGIQDVAPAFLLLITIYSLVIVMFALEVVLHRYELKKEQNKEVRTILVSRNTQATIATP</sequence>
<dbReference type="InterPro" id="IPR001320">
    <property type="entry name" value="Iontro_rcpt_C"/>
</dbReference>
<dbReference type="Gene3D" id="1.10.287.70">
    <property type="match status" value="1"/>
</dbReference>
<feature type="transmembrane region" description="Helical" evidence="9">
    <location>
        <begin position="376"/>
        <end position="397"/>
    </location>
</feature>
<keyword evidence="3" id="KW-1003">Cell membrane</keyword>
<evidence type="ECO:0000256" key="2">
    <source>
        <dbReference type="ARBA" id="ARBA00008685"/>
    </source>
</evidence>
<dbReference type="Gene3D" id="3.40.190.10">
    <property type="entry name" value="Periplasmic binding protein-like II"/>
    <property type="match status" value="1"/>
</dbReference>
<dbReference type="GO" id="GO:0005886">
    <property type="term" value="C:plasma membrane"/>
    <property type="evidence" value="ECO:0007669"/>
    <property type="project" value="UniProtKB-SubCell"/>
</dbReference>
<protein>
    <submittedName>
        <fullName evidence="11">Putative ionotropic receptor 5</fullName>
    </submittedName>
</protein>
<dbReference type="AlphaFoldDB" id="A0A3S7SGU2"/>
<dbReference type="PANTHER" id="PTHR42643">
    <property type="entry name" value="IONOTROPIC RECEPTOR 20A-RELATED"/>
    <property type="match status" value="1"/>
</dbReference>
<accession>A0A3S7SGU2</accession>
<evidence type="ECO:0000313" key="11">
    <source>
        <dbReference type="EMBL" id="AXY83435.1"/>
    </source>
</evidence>
<keyword evidence="4 9" id="KW-0812">Transmembrane</keyword>
<proteinExistence type="evidence at transcript level"/>
<evidence type="ECO:0000256" key="7">
    <source>
        <dbReference type="ARBA" id="ARBA00023170"/>
    </source>
</evidence>
<dbReference type="InterPro" id="IPR052192">
    <property type="entry name" value="Insect_Ionotropic_Sensory_Rcpt"/>
</dbReference>
<feature type="domain" description="Ionotropic glutamate receptor C-terminal" evidence="10">
    <location>
        <begin position="121"/>
        <end position="215"/>
    </location>
</feature>
<evidence type="ECO:0000256" key="9">
    <source>
        <dbReference type="SAM" id="Phobius"/>
    </source>
</evidence>
<dbReference type="Pfam" id="PF00060">
    <property type="entry name" value="Lig_chan"/>
    <property type="match status" value="1"/>
</dbReference>
<reference evidence="11" key="1">
    <citation type="submission" date="2017-08" db="EMBL/GenBank/DDBJ databases">
        <title>Analysis of the Antennal Transcriptome and Chemosensory-related Genes of Conopomorpha sinensis Bradley (Lepidoptera: Gracilariidae).</title>
        <authorList>
            <person name="Li P."/>
            <person name="Liu Y."/>
            <person name="Wang S."/>
            <person name="Sun H."/>
        </authorList>
    </citation>
    <scope>NUCLEOTIDE SEQUENCE</scope>
</reference>
<dbReference type="EMBL" id="MF625608">
    <property type="protein sequence ID" value="AXY83435.1"/>
    <property type="molecule type" value="mRNA"/>
</dbReference>
<dbReference type="PANTHER" id="PTHR42643:SF33">
    <property type="entry name" value="GLUTAMATE RECEPTOR 2-LIKE PROTEIN"/>
    <property type="match status" value="1"/>
</dbReference>
<evidence type="ECO:0000256" key="6">
    <source>
        <dbReference type="ARBA" id="ARBA00023136"/>
    </source>
</evidence>
<evidence type="ECO:0000259" key="10">
    <source>
        <dbReference type="Pfam" id="PF00060"/>
    </source>
</evidence>
<comment type="similarity">
    <text evidence="2">Belongs to the glutamate-gated ion channel (TC 1.A.10.1) family.</text>
</comment>
<evidence type="ECO:0000256" key="4">
    <source>
        <dbReference type="ARBA" id="ARBA00022692"/>
    </source>
</evidence>
<dbReference type="GO" id="GO:0050906">
    <property type="term" value="P:detection of stimulus involved in sensory perception"/>
    <property type="evidence" value="ECO:0007669"/>
    <property type="project" value="UniProtKB-ARBA"/>
</dbReference>
<organism evidence="11">
    <name type="scientific">Conopomorpha sinensis</name>
    <name type="common">litch fruit borer</name>
    <dbReference type="NCBI Taxonomy" id="940481"/>
    <lineage>
        <taxon>Eukaryota</taxon>
        <taxon>Metazoa</taxon>
        <taxon>Ecdysozoa</taxon>
        <taxon>Arthropoda</taxon>
        <taxon>Hexapoda</taxon>
        <taxon>Insecta</taxon>
        <taxon>Pterygota</taxon>
        <taxon>Neoptera</taxon>
        <taxon>Endopterygota</taxon>
        <taxon>Lepidoptera</taxon>
        <taxon>Glossata</taxon>
        <taxon>Ditrysia</taxon>
        <taxon>Tineoidea</taxon>
        <taxon>Gracillariidae</taxon>
        <taxon>Conopomorpha</taxon>
    </lineage>
</organism>
<dbReference type="SUPFAM" id="SSF53850">
    <property type="entry name" value="Periplasmic binding protein-like II"/>
    <property type="match status" value="1"/>
</dbReference>
<name>A0A3S7SGU2_9NEOP</name>